<dbReference type="Proteomes" id="UP001253595">
    <property type="component" value="Unassembled WGS sequence"/>
</dbReference>
<dbReference type="InterPro" id="IPR001000">
    <property type="entry name" value="GH10_dom"/>
</dbReference>
<keyword evidence="8 12" id="KW-0119">Carbohydrate metabolism</keyword>
<dbReference type="InterPro" id="IPR017853">
    <property type="entry name" value="GH"/>
</dbReference>
<dbReference type="Pfam" id="PF00331">
    <property type="entry name" value="Glyco_hydro_10"/>
    <property type="match status" value="1"/>
</dbReference>
<keyword evidence="9 12" id="KW-0326">Glycosidase</keyword>
<dbReference type="PRINTS" id="PR00134">
    <property type="entry name" value="GLHYDRLASE10"/>
</dbReference>
<dbReference type="SUPFAM" id="SSF51445">
    <property type="entry name" value="(Trans)glycosidases"/>
    <property type="match status" value="1"/>
</dbReference>
<feature type="region of interest" description="Disordered" evidence="13">
    <location>
        <begin position="502"/>
        <end position="522"/>
    </location>
</feature>
<evidence type="ECO:0000256" key="13">
    <source>
        <dbReference type="SAM" id="MobiDB-lite"/>
    </source>
</evidence>
<keyword evidence="18" id="KW-1185">Reference proteome</keyword>
<dbReference type="InterPro" id="IPR054579">
    <property type="entry name" value="GCE-like_dom"/>
</dbReference>
<evidence type="ECO:0000259" key="15">
    <source>
        <dbReference type="PROSITE" id="PS51173"/>
    </source>
</evidence>
<dbReference type="SUPFAM" id="SSF53474">
    <property type="entry name" value="alpha/beta-Hydrolases"/>
    <property type="match status" value="1"/>
</dbReference>
<organism evidence="17 18">
    <name type="scientific">Cellvibrio fibrivorans</name>
    <dbReference type="NCBI Taxonomy" id="126350"/>
    <lineage>
        <taxon>Bacteria</taxon>
        <taxon>Pseudomonadati</taxon>
        <taxon>Pseudomonadota</taxon>
        <taxon>Gammaproteobacteria</taxon>
        <taxon>Cellvibrionales</taxon>
        <taxon>Cellvibrionaceae</taxon>
        <taxon>Cellvibrio</taxon>
    </lineage>
</organism>
<dbReference type="PANTHER" id="PTHR31490">
    <property type="entry name" value="GLYCOSYL HYDROLASE"/>
    <property type="match status" value="1"/>
</dbReference>
<dbReference type="Gene3D" id="2.60.40.290">
    <property type="match status" value="1"/>
</dbReference>
<dbReference type="InterPro" id="IPR021720">
    <property type="entry name" value="Malectin_dom"/>
</dbReference>
<dbReference type="InterPro" id="IPR008979">
    <property type="entry name" value="Galactose-bd-like_sf"/>
</dbReference>
<keyword evidence="5 14" id="KW-0732">Signal</keyword>
<evidence type="ECO:0000256" key="12">
    <source>
        <dbReference type="RuleBase" id="RU361174"/>
    </source>
</evidence>
<evidence type="ECO:0000256" key="5">
    <source>
        <dbReference type="ARBA" id="ARBA00022729"/>
    </source>
</evidence>
<sequence>MHTINIFPEYITQAFKRTRTLVAAGALLAITAQGTSAACTYTIDNEWNTGFVASITIKNDTGAAVNGWSINWSYSTNRITSSWNANLTGSNPYTATNIGWNGNIAAGQSISFGFQGNKNGAAAERPTINGSVCAGGTASSVRSSVAPSSVAPSSVPRSSVAPSSIAPSSVAPSSIAVTSSSRSSVAPTTRKFVGNITTSGAVRPDFINYWNQITPENEGKWGSVEGTRDQYNWAPLDRIYAYAREHNIPVKAHTFVWGSQFPSWITNLSASEQAAEIEEWIRDYCARYPDTAMIDVVNEAIPGHAPAAYAQNAFGNDWIIKSFQLARQYCPNAILILNDYNVLSWDTDKFITLARPVIAAGVVDALGAQSHGLADRPLSETTTKLNQIAALGLPIYISEYDIEKTNDQEQLQVMQQQFPLFYNHASVKGITLWGYVVGKTWREGTGLIQDNGTFRPAMTWLMNYLATTNPSSQSSVPSSVASSSRSSQSSVVISSSSSSVIVPASSTSSSRLSSSSLRSSSSSSIISTAPTLVYAVNSGGGKVNYNGVEYQADRFNTGGTANSTTDNISNVAEGALFQSELYGTFGYAVPVTNSTYSVELHFAEIYHTTVGKRSFNVSVEGKQEMSQTDLYSLIGADAAYTYTVNNVQVTDGKLNIDLTTLVDNATLAGFAIYSSTGGKFVEPPVVDPVATSKENEGADCVLGTAPAATSNAKLPDPFKKYNGARITSKAEWRCQRQEILKQVEASIYGAKPPKPEKVTGTVSRTQITVNVEHQGKTASFSARIEMPSNVSGPVPAVVVLGGFGGDTATIKAEGVAIITYDPYVVGAESGSRTNKTGAFYTIYGNRSTTGLLAAWSWGVSRIIDVLEQSGATILKPDAIGVTGCSRFGKGAFAIGALDQRIALTMPFESGSGGVPIWRGIPGEGAQSPSSAYGETYWLGDAFSNYTADTKRLPVDTHQIIALVAPRGLFIMDNPHIANLGPKSAHAAALAGAEVYKALGAASSITYHSNVADGSHCAIRPEHKAPMQANIRRFLKKESATTGGLTARSNATANINDWVDWITPTLN</sequence>
<accession>A0ABU1UYX3</accession>
<keyword evidence="10 12" id="KW-0624">Polysaccharide degradation</keyword>
<evidence type="ECO:0000259" key="16">
    <source>
        <dbReference type="PROSITE" id="PS51760"/>
    </source>
</evidence>
<evidence type="ECO:0000313" key="18">
    <source>
        <dbReference type="Proteomes" id="UP001253595"/>
    </source>
</evidence>
<evidence type="ECO:0000256" key="7">
    <source>
        <dbReference type="ARBA" id="ARBA00023157"/>
    </source>
</evidence>
<evidence type="ECO:0000256" key="11">
    <source>
        <dbReference type="PROSITE-ProRule" id="PRU10061"/>
    </source>
</evidence>
<dbReference type="SMART" id="SM00637">
    <property type="entry name" value="CBD_II"/>
    <property type="match status" value="1"/>
</dbReference>
<dbReference type="Pfam" id="PF22244">
    <property type="entry name" value="GCE_fung"/>
    <property type="match status" value="1"/>
</dbReference>
<proteinExistence type="inferred from homology"/>
<evidence type="ECO:0000256" key="1">
    <source>
        <dbReference type="ARBA" id="ARBA00000681"/>
    </source>
</evidence>
<dbReference type="Pfam" id="PF00553">
    <property type="entry name" value="CBM_2"/>
    <property type="match status" value="1"/>
</dbReference>
<evidence type="ECO:0000256" key="9">
    <source>
        <dbReference type="ARBA" id="ARBA00023295"/>
    </source>
</evidence>
<keyword evidence="7" id="KW-1015">Disulfide bond</keyword>
<evidence type="ECO:0000313" key="17">
    <source>
        <dbReference type="EMBL" id="MDR7090338.1"/>
    </source>
</evidence>
<comment type="caution">
    <text evidence="17">The sequence shown here is derived from an EMBL/GenBank/DDBJ whole genome shotgun (WGS) entry which is preliminary data.</text>
</comment>
<keyword evidence="3" id="KW-0719">Serine esterase</keyword>
<evidence type="ECO:0000256" key="6">
    <source>
        <dbReference type="ARBA" id="ARBA00022801"/>
    </source>
</evidence>
<evidence type="ECO:0000256" key="3">
    <source>
        <dbReference type="ARBA" id="ARBA00022487"/>
    </source>
</evidence>
<dbReference type="InterPro" id="IPR031158">
    <property type="entry name" value="GH10_AS"/>
</dbReference>
<dbReference type="SUPFAM" id="SSF49384">
    <property type="entry name" value="Carbohydrate-binding domain"/>
    <property type="match status" value="1"/>
</dbReference>
<dbReference type="SUPFAM" id="SSF49785">
    <property type="entry name" value="Galactose-binding domain-like"/>
    <property type="match status" value="1"/>
</dbReference>
<dbReference type="PROSITE" id="PS51760">
    <property type="entry name" value="GH10_2"/>
    <property type="match status" value="1"/>
</dbReference>
<evidence type="ECO:0000256" key="10">
    <source>
        <dbReference type="ARBA" id="ARBA00023326"/>
    </source>
</evidence>
<dbReference type="InterPro" id="IPR029058">
    <property type="entry name" value="AB_hydrolase_fold"/>
</dbReference>
<dbReference type="InterPro" id="IPR018366">
    <property type="entry name" value="CBM2_CS"/>
</dbReference>
<dbReference type="Gene3D" id="3.20.20.80">
    <property type="entry name" value="Glycosidases"/>
    <property type="match status" value="1"/>
</dbReference>
<dbReference type="InterPro" id="IPR044846">
    <property type="entry name" value="GH10"/>
</dbReference>
<dbReference type="PROSITE" id="PS00561">
    <property type="entry name" value="CBM2_A"/>
    <property type="match status" value="1"/>
</dbReference>
<feature type="domain" description="CBM2" evidence="15">
    <location>
        <begin position="32"/>
        <end position="136"/>
    </location>
</feature>
<feature type="domain" description="GH10" evidence="16">
    <location>
        <begin position="183"/>
        <end position="464"/>
    </location>
</feature>
<protein>
    <recommendedName>
        <fullName evidence="12">Beta-xylanase</fullName>
        <ecNumber evidence="12">3.2.1.8</ecNumber>
    </recommendedName>
</protein>
<dbReference type="PROSITE" id="PS51173">
    <property type="entry name" value="CBM2"/>
    <property type="match status" value="1"/>
</dbReference>
<dbReference type="PANTHER" id="PTHR31490:SF88">
    <property type="entry name" value="BETA-XYLANASE"/>
    <property type="match status" value="1"/>
</dbReference>
<dbReference type="EMBL" id="JAVDVX010000004">
    <property type="protein sequence ID" value="MDR7090338.1"/>
    <property type="molecule type" value="Genomic_DNA"/>
</dbReference>
<dbReference type="Pfam" id="PF11721">
    <property type="entry name" value="Malectin"/>
    <property type="match status" value="1"/>
</dbReference>
<keyword evidence="6 12" id="KW-0378">Hydrolase</keyword>
<dbReference type="InterPro" id="IPR008965">
    <property type="entry name" value="CBM2/CBM3_carb-bd_dom_sf"/>
</dbReference>
<dbReference type="PROSITE" id="PS00591">
    <property type="entry name" value="GH10_1"/>
    <property type="match status" value="1"/>
</dbReference>
<feature type="region of interest" description="Disordered" evidence="13">
    <location>
        <begin position="146"/>
        <end position="170"/>
    </location>
</feature>
<dbReference type="InterPro" id="IPR012291">
    <property type="entry name" value="CBM2_carb-bd_dom_sf"/>
</dbReference>
<evidence type="ECO:0000256" key="2">
    <source>
        <dbReference type="ARBA" id="ARBA00007495"/>
    </source>
</evidence>
<evidence type="ECO:0000256" key="14">
    <source>
        <dbReference type="SAM" id="SignalP"/>
    </source>
</evidence>
<keyword evidence="4" id="KW-0858">Xylan degradation</keyword>
<feature type="chain" id="PRO_5045252785" description="Beta-xylanase" evidence="14">
    <location>
        <begin position="38"/>
        <end position="1066"/>
    </location>
</feature>
<feature type="active site" description="Nucleophile" evidence="11">
    <location>
        <position position="399"/>
    </location>
</feature>
<dbReference type="Gene3D" id="2.60.120.430">
    <property type="entry name" value="Galactose-binding lectin"/>
    <property type="match status" value="1"/>
</dbReference>
<dbReference type="Gene3D" id="3.40.50.1820">
    <property type="entry name" value="alpha/beta hydrolase"/>
    <property type="match status" value="1"/>
</dbReference>
<reference evidence="17 18" key="1">
    <citation type="submission" date="2023-07" db="EMBL/GenBank/DDBJ databases">
        <title>Sorghum-associated microbial communities from plants grown in Nebraska, USA.</title>
        <authorList>
            <person name="Schachtman D."/>
        </authorList>
    </citation>
    <scope>NUCLEOTIDE SEQUENCE [LARGE SCALE GENOMIC DNA]</scope>
    <source>
        <strain evidence="17 18">BE190</strain>
    </source>
</reference>
<dbReference type="InterPro" id="IPR001919">
    <property type="entry name" value="CBD2"/>
</dbReference>
<comment type="catalytic activity">
    <reaction evidence="1 12">
        <text>Endohydrolysis of (1-&gt;4)-beta-D-xylosidic linkages in xylans.</text>
        <dbReference type="EC" id="3.2.1.8"/>
    </reaction>
</comment>
<evidence type="ECO:0000256" key="4">
    <source>
        <dbReference type="ARBA" id="ARBA00022651"/>
    </source>
</evidence>
<evidence type="ECO:0000256" key="8">
    <source>
        <dbReference type="ARBA" id="ARBA00023277"/>
    </source>
</evidence>
<feature type="signal peptide" evidence="14">
    <location>
        <begin position="1"/>
        <end position="37"/>
    </location>
</feature>
<dbReference type="EC" id="3.2.1.8" evidence="12"/>
<name>A0ABU1UYX3_9GAMM</name>
<dbReference type="SMART" id="SM00633">
    <property type="entry name" value="Glyco_10"/>
    <property type="match status" value="1"/>
</dbReference>
<gene>
    <name evidence="17" type="ORF">J2X05_002362</name>
</gene>
<comment type="similarity">
    <text evidence="2 12">Belongs to the glycosyl hydrolase 10 (cellulase F) family.</text>
</comment>